<dbReference type="CDD" id="cd03375">
    <property type="entry name" value="TPP_OGFOR"/>
    <property type="match status" value="1"/>
</dbReference>
<dbReference type="Proteomes" id="UP000593766">
    <property type="component" value="Chromosome"/>
</dbReference>
<dbReference type="GO" id="GO:0018491">
    <property type="term" value="F:2-oxobutyrate synthase activity"/>
    <property type="evidence" value="ECO:0007669"/>
    <property type="project" value="UniProtKB-ARBA"/>
</dbReference>
<dbReference type="EMBL" id="CP063144">
    <property type="protein sequence ID" value="QOR94586.1"/>
    <property type="molecule type" value="Genomic_DNA"/>
</dbReference>
<dbReference type="GeneID" id="59453993"/>
<dbReference type="NCBIfam" id="TIGR02177">
    <property type="entry name" value="PorB_KorB"/>
    <property type="match status" value="1"/>
</dbReference>
<dbReference type="NCBIfam" id="NF041171">
    <property type="entry name" value="Oxoac_fdxbeta_Archa"/>
    <property type="match status" value="1"/>
</dbReference>
<dbReference type="GO" id="GO:0030976">
    <property type="term" value="F:thiamine pyrophosphate binding"/>
    <property type="evidence" value="ECO:0007669"/>
    <property type="project" value="InterPro"/>
</dbReference>
<dbReference type="Gene3D" id="3.40.50.970">
    <property type="match status" value="1"/>
</dbReference>
<dbReference type="Pfam" id="PF12367">
    <property type="entry name" value="PFO_beta_C"/>
    <property type="match status" value="1"/>
</dbReference>
<dbReference type="AlphaFoldDB" id="A0A7M1URB0"/>
<evidence type="ECO:0000256" key="3">
    <source>
        <dbReference type="ARBA" id="ARBA00001966"/>
    </source>
</evidence>
<dbReference type="PANTHER" id="PTHR48084:SF2">
    <property type="entry name" value="PYRUVATE FERREDOXIN_FLAVODOXIN OXIDOREDUCTASE, BETA SUBUNIT"/>
    <property type="match status" value="1"/>
</dbReference>
<evidence type="ECO:0000256" key="5">
    <source>
        <dbReference type="ARBA" id="ARBA00012691"/>
    </source>
</evidence>
<comment type="catalytic activity">
    <reaction evidence="12">
        <text>a 2-oxocarboxylate + 2 oxidized [2Fe-2S]-[ferredoxin] + CoA = an acyl-CoA + 2 reduced [2Fe-2S]-[ferredoxin] + CO2 + H(+)</text>
        <dbReference type="Rhea" id="RHEA:42316"/>
        <dbReference type="Rhea" id="RHEA-COMP:10000"/>
        <dbReference type="Rhea" id="RHEA-COMP:10001"/>
        <dbReference type="ChEBI" id="CHEBI:15378"/>
        <dbReference type="ChEBI" id="CHEBI:16526"/>
        <dbReference type="ChEBI" id="CHEBI:33737"/>
        <dbReference type="ChEBI" id="CHEBI:33738"/>
        <dbReference type="ChEBI" id="CHEBI:35179"/>
        <dbReference type="ChEBI" id="CHEBI:57287"/>
        <dbReference type="ChEBI" id="CHEBI:58342"/>
        <dbReference type="EC" id="1.2.7.11"/>
    </reaction>
</comment>
<evidence type="ECO:0000313" key="15">
    <source>
        <dbReference type="EMBL" id="QOR94586.1"/>
    </source>
</evidence>
<dbReference type="PANTHER" id="PTHR48084">
    <property type="entry name" value="2-OXOGLUTARATE OXIDOREDUCTASE SUBUNIT KORB-RELATED"/>
    <property type="match status" value="1"/>
</dbReference>
<accession>A0A7M1URB0</accession>
<evidence type="ECO:0000259" key="13">
    <source>
        <dbReference type="Pfam" id="PF02775"/>
    </source>
</evidence>
<evidence type="ECO:0000256" key="7">
    <source>
        <dbReference type="ARBA" id="ARBA00022842"/>
    </source>
</evidence>
<evidence type="ECO:0000259" key="14">
    <source>
        <dbReference type="Pfam" id="PF12367"/>
    </source>
</evidence>
<proteinExistence type="predicted"/>
<feature type="domain" description="Pyruvate ferredoxin oxidoreductase beta subunit C-terminal" evidence="14">
    <location>
        <begin position="199"/>
        <end position="271"/>
    </location>
</feature>
<dbReference type="OrthoDB" id="30755at2157"/>
<sequence>MEPRWSYKSNVWPDWCPGCGNFGILTALLKALEELSLDPSQTVIVSGIGCSGKTPHFVNVNGVHTLHGRAIPFATGIKLANPGLKVIVHGGDGDLLGIGAGHFVALGRRNIDVTVILHDNGVYGLTKGQASPTLPLKARTKSLAKPNIQQPVNPVLLALSSGYTFVARGYAFDGAYLKNLIKMAVQHRGAAFIDVLQPCITFNDVYTADFYRKAVYKLESDPGWDPVVKTSEEASVKLMRAVEKSLEWGDRIPVGVFYVNPHVSTFEERLGERLRKYPVQNPSNTPIESAGKPVLSQEAFEKMFKEFIVRVSGTQGR</sequence>
<keyword evidence="8" id="KW-0560">Oxidoreductase</keyword>
<keyword evidence="11" id="KW-0786">Thiamine pyrophosphate</keyword>
<dbReference type="InterPro" id="IPR011896">
    <property type="entry name" value="OFOB"/>
</dbReference>
<name>A0A7M1URB0_9CREN</name>
<reference evidence="15 16" key="1">
    <citation type="submission" date="2020-10" db="EMBL/GenBank/DDBJ databases">
        <title>Complete genome sequence of Thermosphaera aggregans strain 3507.</title>
        <authorList>
            <person name="Zayulina K.S."/>
            <person name="Elcheninov A.G."/>
            <person name="Toshchakov S.V."/>
            <person name="Kublanov I.V."/>
            <person name="Kochetkova T.V."/>
        </authorList>
    </citation>
    <scope>NUCLEOTIDE SEQUENCE [LARGE SCALE GENOMIC DNA]</scope>
    <source>
        <strain evidence="15 16">3507</strain>
    </source>
</reference>
<dbReference type="RefSeq" id="WP_193436383.1">
    <property type="nucleotide sequence ID" value="NZ_CP063144.1"/>
</dbReference>
<keyword evidence="10" id="KW-0411">Iron-sulfur</keyword>
<comment type="subunit">
    <text evidence="4">Heterodimer composed of an alpha and a beta subunit.</text>
</comment>
<evidence type="ECO:0000313" key="16">
    <source>
        <dbReference type="Proteomes" id="UP000593766"/>
    </source>
</evidence>
<dbReference type="Pfam" id="PF02775">
    <property type="entry name" value="TPP_enzyme_C"/>
    <property type="match status" value="1"/>
</dbReference>
<evidence type="ECO:0000256" key="9">
    <source>
        <dbReference type="ARBA" id="ARBA00023004"/>
    </source>
</evidence>
<dbReference type="GO" id="GO:0046872">
    <property type="term" value="F:metal ion binding"/>
    <property type="evidence" value="ECO:0007669"/>
    <property type="project" value="UniProtKB-KW"/>
</dbReference>
<evidence type="ECO:0000256" key="2">
    <source>
        <dbReference type="ARBA" id="ARBA00001964"/>
    </source>
</evidence>
<keyword evidence="16" id="KW-1185">Reference proteome</keyword>
<dbReference type="GO" id="GO:0019164">
    <property type="term" value="F:pyruvate synthase activity"/>
    <property type="evidence" value="ECO:0007669"/>
    <property type="project" value="UniProtKB-ARBA"/>
</dbReference>
<dbReference type="InterPro" id="IPR053399">
    <property type="entry name" value="2-oxoacid:Fd_oxidored_beta"/>
</dbReference>
<dbReference type="InterPro" id="IPR032686">
    <property type="entry name" value="PFO_beta_C"/>
</dbReference>
<comment type="cofactor">
    <cofactor evidence="2">
        <name>thiamine diphosphate</name>
        <dbReference type="ChEBI" id="CHEBI:58937"/>
    </cofactor>
</comment>
<gene>
    <name evidence="15" type="ORF">IMZ38_01205</name>
</gene>
<protein>
    <recommendedName>
        <fullName evidence="5">2-oxoacid oxidoreductase (ferredoxin)</fullName>
        <ecNumber evidence="5">1.2.7.11</ecNumber>
    </recommendedName>
</protein>
<evidence type="ECO:0000256" key="6">
    <source>
        <dbReference type="ARBA" id="ARBA00022723"/>
    </source>
</evidence>
<organism evidence="15 16">
    <name type="scientific">Thermosphaera chiliense</name>
    <dbReference type="NCBI Taxonomy" id="3402707"/>
    <lineage>
        <taxon>Archaea</taxon>
        <taxon>Thermoproteota</taxon>
        <taxon>Thermoprotei</taxon>
        <taxon>Desulfurococcales</taxon>
        <taxon>Desulfurococcaceae</taxon>
        <taxon>Thermosphaera</taxon>
    </lineage>
</organism>
<dbReference type="InterPro" id="IPR029061">
    <property type="entry name" value="THDP-binding"/>
</dbReference>
<keyword evidence="6" id="KW-0479">Metal-binding</keyword>
<dbReference type="KEGG" id="tcs:IMZ38_01205"/>
<dbReference type="SUPFAM" id="SSF52518">
    <property type="entry name" value="Thiamin diphosphate-binding fold (THDP-binding)"/>
    <property type="match status" value="1"/>
</dbReference>
<dbReference type="InterPro" id="IPR051457">
    <property type="entry name" value="2-oxoacid:Fd_oxidoreductase"/>
</dbReference>
<feature type="domain" description="Thiamine pyrophosphate enzyme TPP-binding" evidence="13">
    <location>
        <begin position="48"/>
        <end position="195"/>
    </location>
</feature>
<evidence type="ECO:0000256" key="12">
    <source>
        <dbReference type="ARBA" id="ARBA00048893"/>
    </source>
</evidence>
<evidence type="ECO:0000256" key="1">
    <source>
        <dbReference type="ARBA" id="ARBA00001946"/>
    </source>
</evidence>
<dbReference type="EC" id="1.2.7.11" evidence="5"/>
<dbReference type="GO" id="GO:0051536">
    <property type="term" value="F:iron-sulfur cluster binding"/>
    <property type="evidence" value="ECO:0007669"/>
    <property type="project" value="UniProtKB-KW"/>
</dbReference>
<comment type="cofactor">
    <cofactor evidence="3">
        <name>[4Fe-4S] cluster</name>
        <dbReference type="ChEBI" id="CHEBI:49883"/>
    </cofactor>
</comment>
<evidence type="ECO:0000256" key="8">
    <source>
        <dbReference type="ARBA" id="ARBA00023002"/>
    </source>
</evidence>
<evidence type="ECO:0000256" key="11">
    <source>
        <dbReference type="ARBA" id="ARBA00023052"/>
    </source>
</evidence>
<evidence type="ECO:0000256" key="10">
    <source>
        <dbReference type="ARBA" id="ARBA00023014"/>
    </source>
</evidence>
<dbReference type="InterPro" id="IPR011766">
    <property type="entry name" value="TPP_enzyme_TPP-bd"/>
</dbReference>
<comment type="cofactor">
    <cofactor evidence="1">
        <name>Mg(2+)</name>
        <dbReference type="ChEBI" id="CHEBI:18420"/>
    </cofactor>
</comment>
<evidence type="ECO:0000256" key="4">
    <source>
        <dbReference type="ARBA" id="ARBA00011631"/>
    </source>
</evidence>
<keyword evidence="9" id="KW-0408">Iron</keyword>
<keyword evidence="7" id="KW-0460">Magnesium</keyword>